<gene>
    <name evidence="7" type="ORF">B0T25DRAFT_533995</name>
</gene>
<reference evidence="7" key="1">
    <citation type="journal article" date="2023" name="Mol. Phylogenet. Evol.">
        <title>Genome-scale phylogeny and comparative genomics of the fungal order Sordariales.</title>
        <authorList>
            <person name="Hensen N."/>
            <person name="Bonometti L."/>
            <person name="Westerberg I."/>
            <person name="Brannstrom I.O."/>
            <person name="Guillou S."/>
            <person name="Cros-Aarteil S."/>
            <person name="Calhoun S."/>
            <person name="Haridas S."/>
            <person name="Kuo A."/>
            <person name="Mondo S."/>
            <person name="Pangilinan J."/>
            <person name="Riley R."/>
            <person name="LaButti K."/>
            <person name="Andreopoulos B."/>
            <person name="Lipzen A."/>
            <person name="Chen C."/>
            <person name="Yan M."/>
            <person name="Daum C."/>
            <person name="Ng V."/>
            <person name="Clum A."/>
            <person name="Steindorff A."/>
            <person name="Ohm R.A."/>
            <person name="Martin F."/>
            <person name="Silar P."/>
            <person name="Natvig D.O."/>
            <person name="Lalanne C."/>
            <person name="Gautier V."/>
            <person name="Ament-Velasquez S.L."/>
            <person name="Kruys A."/>
            <person name="Hutchinson M.I."/>
            <person name="Powell A.J."/>
            <person name="Barry K."/>
            <person name="Miller A.N."/>
            <person name="Grigoriev I.V."/>
            <person name="Debuchy R."/>
            <person name="Gladieux P."/>
            <person name="Hiltunen Thoren M."/>
            <person name="Johannesson H."/>
        </authorList>
    </citation>
    <scope>NUCLEOTIDE SEQUENCE</scope>
    <source>
        <strain evidence="7">CBS 955.72</strain>
    </source>
</reference>
<dbReference type="GO" id="GO:0005768">
    <property type="term" value="C:endosome"/>
    <property type="evidence" value="ECO:0007669"/>
    <property type="project" value="TreeGrafter"/>
</dbReference>
<evidence type="ECO:0000256" key="2">
    <source>
        <dbReference type="ARBA" id="ARBA00022692"/>
    </source>
</evidence>
<sequence length="291" mass="32086">MMGWLASFTGYLTPIFLILSPLLSYTDQAYSMHRARSSAGFSLDIPLIMLVASILRIFYYPGARYDIALLIQSLVMVVVQVILLKIALDHRPSPSSKGGEAAVPFARAQDGLGLFHGERPYTFWQWKSPKPYWQFLLTLFIGLTVCELILAPVHSLYPMYSSLIGYIGLGIEATLPIPQILSNARSRSCKGFRVSVLGSWLVGDTMKMAWFFTSSTSIPAAFKVCGVFQAGCDAFLGVQYFMYGNGNGEAVVKDHALSDWPTAQGSYTNTLVTSGRDTPPGRRTSVPEKRI</sequence>
<dbReference type="InterPro" id="IPR052241">
    <property type="entry name" value="SLC66/Scramblase_ANY1"/>
</dbReference>
<protein>
    <recommendedName>
        <fullName evidence="9">PQ loop repeat protein</fullName>
    </recommendedName>
</protein>
<dbReference type="EMBL" id="JAUIQD010000002">
    <property type="protein sequence ID" value="KAK3359847.1"/>
    <property type="molecule type" value="Genomic_DNA"/>
</dbReference>
<feature type="transmembrane region" description="Helical" evidence="6">
    <location>
        <begin position="6"/>
        <end position="26"/>
    </location>
</feature>
<dbReference type="AlphaFoldDB" id="A0AAJ0HR87"/>
<proteinExistence type="predicted"/>
<dbReference type="GO" id="GO:0042147">
    <property type="term" value="P:retrograde transport, endosome to Golgi"/>
    <property type="evidence" value="ECO:0007669"/>
    <property type="project" value="TreeGrafter"/>
</dbReference>
<organism evidence="7 8">
    <name type="scientific">Lasiosphaeria hispida</name>
    <dbReference type="NCBI Taxonomy" id="260671"/>
    <lineage>
        <taxon>Eukaryota</taxon>
        <taxon>Fungi</taxon>
        <taxon>Dikarya</taxon>
        <taxon>Ascomycota</taxon>
        <taxon>Pezizomycotina</taxon>
        <taxon>Sordariomycetes</taxon>
        <taxon>Sordariomycetidae</taxon>
        <taxon>Sordariales</taxon>
        <taxon>Lasiosphaeriaceae</taxon>
        <taxon>Lasiosphaeria</taxon>
    </lineage>
</organism>
<feature type="transmembrane region" description="Helical" evidence="6">
    <location>
        <begin position="135"/>
        <end position="157"/>
    </location>
</feature>
<accession>A0AAJ0HR87</accession>
<evidence type="ECO:0000256" key="3">
    <source>
        <dbReference type="ARBA" id="ARBA00022989"/>
    </source>
</evidence>
<dbReference type="GO" id="GO:0016020">
    <property type="term" value="C:membrane"/>
    <property type="evidence" value="ECO:0007669"/>
    <property type="project" value="UniProtKB-SubCell"/>
</dbReference>
<evidence type="ECO:0000313" key="7">
    <source>
        <dbReference type="EMBL" id="KAK3359847.1"/>
    </source>
</evidence>
<dbReference type="Gene3D" id="1.20.1280.290">
    <property type="match status" value="2"/>
</dbReference>
<keyword evidence="8" id="KW-1185">Reference proteome</keyword>
<evidence type="ECO:0008006" key="9">
    <source>
        <dbReference type="Google" id="ProtNLM"/>
    </source>
</evidence>
<dbReference type="GO" id="GO:0005802">
    <property type="term" value="C:trans-Golgi network"/>
    <property type="evidence" value="ECO:0007669"/>
    <property type="project" value="TreeGrafter"/>
</dbReference>
<comment type="caution">
    <text evidence="7">The sequence shown here is derived from an EMBL/GenBank/DDBJ whole genome shotgun (WGS) entry which is preliminary data.</text>
</comment>
<evidence type="ECO:0000256" key="1">
    <source>
        <dbReference type="ARBA" id="ARBA00004141"/>
    </source>
</evidence>
<dbReference type="PANTHER" id="PTHR14856">
    <property type="entry name" value="PQ-LOOP REPEAT-CONTAINING PROTEIN 1-LIKE PROTEIN"/>
    <property type="match status" value="1"/>
</dbReference>
<reference evidence="7" key="2">
    <citation type="submission" date="2023-06" db="EMBL/GenBank/DDBJ databases">
        <authorList>
            <consortium name="Lawrence Berkeley National Laboratory"/>
            <person name="Haridas S."/>
            <person name="Hensen N."/>
            <person name="Bonometti L."/>
            <person name="Westerberg I."/>
            <person name="Brannstrom I.O."/>
            <person name="Guillou S."/>
            <person name="Cros-Aarteil S."/>
            <person name="Calhoun S."/>
            <person name="Kuo A."/>
            <person name="Mondo S."/>
            <person name="Pangilinan J."/>
            <person name="Riley R."/>
            <person name="Labutti K."/>
            <person name="Andreopoulos B."/>
            <person name="Lipzen A."/>
            <person name="Chen C."/>
            <person name="Yanf M."/>
            <person name="Daum C."/>
            <person name="Ng V."/>
            <person name="Clum A."/>
            <person name="Steindorff A."/>
            <person name="Ohm R."/>
            <person name="Martin F."/>
            <person name="Silar P."/>
            <person name="Natvig D."/>
            <person name="Lalanne C."/>
            <person name="Gautier V."/>
            <person name="Ament-Velasquez S.L."/>
            <person name="Kruys A."/>
            <person name="Hutchinson M.I."/>
            <person name="Powell A.J."/>
            <person name="Barry K."/>
            <person name="Miller A.N."/>
            <person name="Grigoriev I.V."/>
            <person name="Debuchy R."/>
            <person name="Gladieux P."/>
            <person name="Thoren M.H."/>
            <person name="Johannesson H."/>
        </authorList>
    </citation>
    <scope>NUCLEOTIDE SEQUENCE</scope>
    <source>
        <strain evidence="7">CBS 955.72</strain>
    </source>
</reference>
<feature type="transmembrane region" description="Helical" evidence="6">
    <location>
        <begin position="67"/>
        <end position="88"/>
    </location>
</feature>
<dbReference type="Pfam" id="PF04193">
    <property type="entry name" value="PQ-loop"/>
    <property type="match status" value="1"/>
</dbReference>
<dbReference type="GO" id="GO:0045332">
    <property type="term" value="P:phospholipid translocation"/>
    <property type="evidence" value="ECO:0007669"/>
    <property type="project" value="TreeGrafter"/>
</dbReference>
<dbReference type="GO" id="GO:0005829">
    <property type="term" value="C:cytosol"/>
    <property type="evidence" value="ECO:0007669"/>
    <property type="project" value="GOC"/>
</dbReference>
<feature type="region of interest" description="Disordered" evidence="5">
    <location>
        <begin position="268"/>
        <end position="291"/>
    </location>
</feature>
<dbReference type="InterPro" id="IPR006603">
    <property type="entry name" value="PQ-loop_rpt"/>
</dbReference>
<name>A0AAJ0HR87_9PEZI</name>
<comment type="subcellular location">
    <subcellularLocation>
        <location evidence="1">Membrane</location>
        <topology evidence="1">Multi-pass membrane protein</topology>
    </subcellularLocation>
</comment>
<dbReference type="Proteomes" id="UP001275084">
    <property type="component" value="Unassembled WGS sequence"/>
</dbReference>
<evidence type="ECO:0000313" key="8">
    <source>
        <dbReference type="Proteomes" id="UP001275084"/>
    </source>
</evidence>
<evidence type="ECO:0000256" key="4">
    <source>
        <dbReference type="ARBA" id="ARBA00023136"/>
    </source>
</evidence>
<keyword evidence="2 6" id="KW-0812">Transmembrane</keyword>
<feature type="transmembrane region" description="Helical" evidence="6">
    <location>
        <begin position="38"/>
        <end position="61"/>
    </location>
</feature>
<keyword evidence="4 6" id="KW-0472">Membrane</keyword>
<evidence type="ECO:0000256" key="6">
    <source>
        <dbReference type="SAM" id="Phobius"/>
    </source>
</evidence>
<dbReference type="FunFam" id="1.20.1280.290:FF:000005">
    <property type="entry name" value="PQ-loop repeat-containing protein 1"/>
    <property type="match status" value="1"/>
</dbReference>
<dbReference type="PANTHER" id="PTHR14856:SF9">
    <property type="entry name" value="PQ-LOOP REPEAT-CONTAINING PROTEIN 1"/>
    <property type="match status" value="1"/>
</dbReference>
<keyword evidence="3 6" id="KW-1133">Transmembrane helix</keyword>
<evidence type="ECO:0000256" key="5">
    <source>
        <dbReference type="SAM" id="MobiDB-lite"/>
    </source>
</evidence>